<dbReference type="InterPro" id="IPR004146">
    <property type="entry name" value="DC1"/>
</dbReference>
<evidence type="ECO:0000256" key="1">
    <source>
        <dbReference type="ARBA" id="ARBA00022723"/>
    </source>
</evidence>
<sequence length="664" mass="77592">MEELKHFTHDHPLSLVYLNPNRKSENIEEEEEEEDGDEDDFYEEEKHGGQCSMCKEQIYSFHLCYYECKSCDYSLHKFCAELPEIQNNHPLHPGHNLTLSERNQRFKFSFEYEWMCRVCKFKWESFFNYYCSTCNLSMDIICATISQQKINHPSHPDHQLERMFGRMVSECDACGEKHDGHFFQCIICPRYRIHVDCALLPAKLLIQHRTNGTFTHSHPLTLAYSFSFSEQKVRFDPLCRVCDGAFYEHLWIYKCDKCRYYVHVYCATSKRDAFVSILLPSSLGRTFKNYKDDEHPNLLHCPFSDEGDNLLKHLFFNQKDDIVKHDGEMLNHSSHQHPLILFDTQTSLANEVVSLHDPMKKIQLLCDGCVRPITRVPFYKCSQSNQHCGFILHEWCAKLPSEVKDYVGHPEHNLEFLPKVSSKFFSVFGCPICKLPSNGFAYGCMMCEYYVCINCAFIPEEITHEAHPGHLLSKIKSSANLRGRYCLACDNSMDNIVGYHCPSCDIYIHAKCALLLPRVIRHKFDKHHPLSLRYEPAENHISEYFCDICEDEFSPWQWFYHCTTCDQSMHAACAPVILQCEQATYTSYLDPMYIFKFLNVKFGRTLEIKGHSHRLAFVQGIKHHGICIECGDTLQYEMIFKCLECEFAFHYDCADSYVESEDEA</sequence>
<dbReference type="Proteomes" id="UP000245207">
    <property type="component" value="Unassembled WGS sequence"/>
</dbReference>
<keyword evidence="7" id="KW-1185">Reference proteome</keyword>
<evidence type="ECO:0000313" key="7">
    <source>
        <dbReference type="Proteomes" id="UP000245207"/>
    </source>
</evidence>
<dbReference type="InterPro" id="IPR046349">
    <property type="entry name" value="C1-like_sf"/>
</dbReference>
<dbReference type="EMBL" id="PKPP01001110">
    <property type="protein sequence ID" value="PWA85514.1"/>
    <property type="molecule type" value="Genomic_DNA"/>
</dbReference>
<comment type="caution">
    <text evidence="6">The sequence shown here is derived from an EMBL/GenBank/DDBJ whole genome shotgun (WGS) entry which is preliminary data.</text>
</comment>
<evidence type="ECO:0000256" key="4">
    <source>
        <dbReference type="SAM" id="MobiDB-lite"/>
    </source>
</evidence>
<evidence type="ECO:0000256" key="2">
    <source>
        <dbReference type="ARBA" id="ARBA00022737"/>
    </source>
</evidence>
<evidence type="ECO:0000256" key="3">
    <source>
        <dbReference type="ARBA" id="ARBA00022833"/>
    </source>
</evidence>
<dbReference type="GO" id="GO:0046872">
    <property type="term" value="F:metal ion binding"/>
    <property type="evidence" value="ECO:0007669"/>
    <property type="project" value="UniProtKB-KW"/>
</dbReference>
<feature type="domain" description="Phorbol-ester/DAG-type" evidence="5">
    <location>
        <begin position="469"/>
        <end position="520"/>
    </location>
</feature>
<feature type="compositionally biased region" description="Acidic residues" evidence="4">
    <location>
        <begin position="27"/>
        <end position="43"/>
    </location>
</feature>
<protein>
    <submittedName>
        <fullName evidence="6">Cysteine/Histidine-rich C1 domain family protein</fullName>
    </submittedName>
</protein>
<keyword evidence="3" id="KW-0862">Zinc</keyword>
<accession>A0A2U1PIC2</accession>
<dbReference type="STRING" id="35608.A0A2U1PIC2"/>
<name>A0A2U1PIC2_ARTAN</name>
<dbReference type="OrthoDB" id="938199at2759"/>
<dbReference type="SUPFAM" id="SSF57889">
    <property type="entry name" value="Cysteine-rich domain"/>
    <property type="match status" value="7"/>
</dbReference>
<organism evidence="6 7">
    <name type="scientific">Artemisia annua</name>
    <name type="common">Sweet wormwood</name>
    <dbReference type="NCBI Taxonomy" id="35608"/>
    <lineage>
        <taxon>Eukaryota</taxon>
        <taxon>Viridiplantae</taxon>
        <taxon>Streptophyta</taxon>
        <taxon>Embryophyta</taxon>
        <taxon>Tracheophyta</taxon>
        <taxon>Spermatophyta</taxon>
        <taxon>Magnoliopsida</taxon>
        <taxon>eudicotyledons</taxon>
        <taxon>Gunneridae</taxon>
        <taxon>Pentapetalae</taxon>
        <taxon>asterids</taxon>
        <taxon>campanulids</taxon>
        <taxon>Asterales</taxon>
        <taxon>Asteraceae</taxon>
        <taxon>Asteroideae</taxon>
        <taxon>Anthemideae</taxon>
        <taxon>Artemisiinae</taxon>
        <taxon>Artemisia</taxon>
    </lineage>
</organism>
<dbReference type="InterPro" id="IPR002219">
    <property type="entry name" value="PKC_DAG/PE"/>
</dbReference>
<gene>
    <name evidence="6" type="ORF">CTI12_AA149050</name>
</gene>
<keyword evidence="2" id="KW-0677">Repeat</keyword>
<evidence type="ECO:0000313" key="6">
    <source>
        <dbReference type="EMBL" id="PWA85514.1"/>
    </source>
</evidence>
<dbReference type="InterPro" id="IPR053192">
    <property type="entry name" value="Vacuole_Formation_Reg"/>
</dbReference>
<feature type="domain" description="Phorbol-ester/DAG-type" evidence="5">
    <location>
        <begin position="526"/>
        <end position="580"/>
    </location>
</feature>
<keyword evidence="1" id="KW-0479">Metal-binding</keyword>
<evidence type="ECO:0000259" key="5">
    <source>
        <dbReference type="PROSITE" id="PS50081"/>
    </source>
</evidence>
<proteinExistence type="predicted"/>
<dbReference type="AlphaFoldDB" id="A0A2U1PIC2"/>
<dbReference type="PANTHER" id="PTHR32410">
    <property type="entry name" value="CYSTEINE/HISTIDINE-RICH C1 DOMAIN FAMILY PROTEIN"/>
    <property type="match status" value="1"/>
</dbReference>
<dbReference type="Pfam" id="PF03107">
    <property type="entry name" value="C1_2"/>
    <property type="match status" value="6"/>
</dbReference>
<reference evidence="6 7" key="1">
    <citation type="journal article" date="2018" name="Mol. Plant">
        <title>The genome of Artemisia annua provides insight into the evolution of Asteraceae family and artemisinin biosynthesis.</title>
        <authorList>
            <person name="Shen Q."/>
            <person name="Zhang L."/>
            <person name="Liao Z."/>
            <person name="Wang S."/>
            <person name="Yan T."/>
            <person name="Shi P."/>
            <person name="Liu M."/>
            <person name="Fu X."/>
            <person name="Pan Q."/>
            <person name="Wang Y."/>
            <person name="Lv Z."/>
            <person name="Lu X."/>
            <person name="Zhang F."/>
            <person name="Jiang W."/>
            <person name="Ma Y."/>
            <person name="Chen M."/>
            <person name="Hao X."/>
            <person name="Li L."/>
            <person name="Tang Y."/>
            <person name="Lv G."/>
            <person name="Zhou Y."/>
            <person name="Sun X."/>
            <person name="Brodelius P.E."/>
            <person name="Rose J.K.C."/>
            <person name="Tang K."/>
        </authorList>
    </citation>
    <scope>NUCLEOTIDE SEQUENCE [LARGE SCALE GENOMIC DNA]</scope>
    <source>
        <strain evidence="7">cv. Huhao1</strain>
        <tissue evidence="6">Leaf</tissue>
    </source>
</reference>
<feature type="region of interest" description="Disordered" evidence="4">
    <location>
        <begin position="20"/>
        <end position="44"/>
    </location>
</feature>
<dbReference type="PROSITE" id="PS50081">
    <property type="entry name" value="ZF_DAG_PE_2"/>
    <property type="match status" value="2"/>
</dbReference>
<dbReference type="PANTHER" id="PTHR32410:SF216">
    <property type="entry name" value="PHORBOL-ESTER_DAG-TYPE DOMAIN-CONTAINING PROTEIN"/>
    <property type="match status" value="1"/>
</dbReference>